<dbReference type="EMBL" id="KQ981387">
    <property type="protein sequence ID" value="KYN42036.1"/>
    <property type="molecule type" value="Genomic_DNA"/>
</dbReference>
<evidence type="ECO:0000313" key="4">
    <source>
        <dbReference type="Proteomes" id="UP000078541"/>
    </source>
</evidence>
<evidence type="ECO:0000259" key="2">
    <source>
        <dbReference type="Pfam" id="PF21787"/>
    </source>
</evidence>
<dbReference type="STRING" id="34720.A0A195FNP5"/>
<protein>
    <submittedName>
        <fullName evidence="3">THAP domain-containing protein 9</fullName>
    </submittedName>
</protein>
<feature type="domain" description="Transposable element P transposase-like RNase H" evidence="2">
    <location>
        <begin position="72"/>
        <end position="116"/>
    </location>
</feature>
<gene>
    <name evidence="3" type="ORF">ALC56_03600</name>
</gene>
<accession>A0A195FNP5</accession>
<organism evidence="3 4">
    <name type="scientific">Trachymyrmex septentrionalis</name>
    <dbReference type="NCBI Taxonomy" id="34720"/>
    <lineage>
        <taxon>Eukaryota</taxon>
        <taxon>Metazoa</taxon>
        <taxon>Ecdysozoa</taxon>
        <taxon>Arthropoda</taxon>
        <taxon>Hexapoda</taxon>
        <taxon>Insecta</taxon>
        <taxon>Pterygota</taxon>
        <taxon>Neoptera</taxon>
        <taxon>Endopterygota</taxon>
        <taxon>Hymenoptera</taxon>
        <taxon>Apocrita</taxon>
        <taxon>Aculeata</taxon>
        <taxon>Formicoidea</taxon>
        <taxon>Formicidae</taxon>
        <taxon>Myrmicinae</taxon>
        <taxon>Trachymyrmex</taxon>
    </lineage>
</organism>
<dbReference type="InterPro" id="IPR048365">
    <property type="entry name" value="TNP-like_RNaseH_N"/>
</dbReference>
<evidence type="ECO:0000313" key="3">
    <source>
        <dbReference type="EMBL" id="KYN42036.1"/>
    </source>
</evidence>
<feature type="domain" description="THAP9-like helix-turn-helix" evidence="1">
    <location>
        <begin position="3"/>
        <end position="66"/>
    </location>
</feature>
<evidence type="ECO:0000259" key="1">
    <source>
        <dbReference type="Pfam" id="PF12017"/>
    </source>
</evidence>
<dbReference type="InterPro" id="IPR021896">
    <property type="entry name" value="THAP9-like_HTH"/>
</dbReference>
<name>A0A195FNP5_9HYME</name>
<dbReference type="AlphaFoldDB" id="A0A195FNP5"/>
<reference evidence="3 4" key="1">
    <citation type="submission" date="2016-03" db="EMBL/GenBank/DDBJ databases">
        <title>Trachymyrmex septentrionalis WGS genome.</title>
        <authorList>
            <person name="Nygaard S."/>
            <person name="Hu H."/>
            <person name="Boomsma J."/>
            <person name="Zhang G."/>
        </authorList>
    </citation>
    <scope>NUCLEOTIDE SEQUENCE [LARGE SCALE GENOMIC DNA]</scope>
    <source>
        <strain evidence="3">Tsep2-gDNA-1</strain>
        <tissue evidence="3">Whole body</tissue>
    </source>
</reference>
<proteinExistence type="predicted"/>
<sequence>MLILKNEFEGLLYLLQNKISNKNKSTFGKRDEIKKFAVTLYYYSPKTYNYCRTILSLPHESSLRNWAQSVNAEPGFQQDVFKSLCTLNLEAKDCNLVFDSMTIRRDIIWNPSSHEYKKKIL</sequence>
<dbReference type="Pfam" id="PF12017">
    <property type="entry name" value="Tnp_P_element"/>
    <property type="match status" value="1"/>
</dbReference>
<dbReference type="Proteomes" id="UP000078541">
    <property type="component" value="Unassembled WGS sequence"/>
</dbReference>
<dbReference type="Pfam" id="PF21787">
    <property type="entry name" value="TNP-like_RNaseH_N"/>
    <property type="match status" value="1"/>
</dbReference>
<keyword evidence="4" id="KW-1185">Reference proteome</keyword>